<name>A0A368JRK1_9BACT</name>
<evidence type="ECO:0000256" key="1">
    <source>
        <dbReference type="ARBA" id="ARBA00004571"/>
    </source>
</evidence>
<sequence>MERGLLGLIILLLFTATAWAQQRVNGKVTAIDGSVLPGVSVQVKNTTRGANTDANGQYSIEANQGDVLVFSFIGMKPTERPVNGSTVDAQLEEDVTTLTEVVAVGYGVQRKADVTGSISTVKAQDIASRPVANATQALQGKAAGVLITTNQGLPGAAPNVRIRGVGTVGNSNPLYVVDGMFVDDIRFLNPSDIQTIDVLKDASSLAIYGVRGANGVVLVTTKSGKSGRTVFNYEGFGGVTQLSKKLDMTNASEFATLVNEVAVSEGGAIKFPNPNSFGAGTDWFDYIFRNGSVQSHQITASGGNERVTFNVSGSYYDEKGIVDKSAYNRLTFRLNNTYKLTGNFRLGNNLAFSRSQSNNIPGGIVQTAYNADPTIMPVNADGTYGFSSVSTVANPAAVLAYQTDDIAKSGQLVGNIYGELDFLKSFTVRSSFGVDLGLNNSSVYLPQYLVSASQRNDQSKLTREYGLNTTWLWENTLTFNRTFNKIHNVNVLVGATAQNSRADVLQGIRFNVPGYNNNVKFLSLGSTVGAQTTDNPDNRSYEFTYASYLFRVNYSLLDRYLLTVSLRRDGSSRFPTESRWATFPAVGLGWRIIDEPFMMDQQLFSNLKLRVSYGKLGNTNIPNYLYYSRISSGLNAIFGSGQTLQQGATLQSTNTSNLLWETVTQTDIGLEMGFLNNRLTAEIDYYNRNTSDMILNVNIGNGRQVQSNAASAYNRGFEFTTGWNDTAGDLKYSLNANLTTVQNEVTNLGNGGIPIIGGSLGNGRTATLTDVGRPIGAFFGYNMVGVFQTADEVRGSAQPNAKPGDLRYEDINGDGVINGDDRVYLGTPIPKMFWGFNTNFAFKGIDLGVDLQGTHGNKIYNGRRAVRFGNENYERIALERWTAQNPSTTQPRLTNGGPNYDVSNYFIESGSFVRIRNIQIGYTLPSTLLRTLGVRSIRAYVNALNPVTFTNYSGFSPEVGGNDASTLSRGVDLDVVPVYRTTTVGLQIGF</sequence>
<dbReference type="Gene3D" id="2.170.130.10">
    <property type="entry name" value="TonB-dependent receptor, plug domain"/>
    <property type="match status" value="1"/>
</dbReference>
<comment type="caution">
    <text evidence="10">The sequence shown here is derived from an EMBL/GenBank/DDBJ whole genome shotgun (WGS) entry which is preliminary data.</text>
</comment>
<dbReference type="NCBIfam" id="TIGR04057">
    <property type="entry name" value="SusC_RagA_signa"/>
    <property type="match status" value="1"/>
</dbReference>
<proteinExistence type="inferred from homology"/>
<evidence type="ECO:0000256" key="3">
    <source>
        <dbReference type="ARBA" id="ARBA00022452"/>
    </source>
</evidence>
<dbReference type="GO" id="GO:0009279">
    <property type="term" value="C:cell outer membrane"/>
    <property type="evidence" value="ECO:0007669"/>
    <property type="project" value="UniProtKB-SubCell"/>
</dbReference>
<keyword evidence="2 7" id="KW-0813">Transport</keyword>
<dbReference type="Pfam" id="PF07715">
    <property type="entry name" value="Plug"/>
    <property type="match status" value="1"/>
</dbReference>
<keyword evidence="6 7" id="KW-0998">Cell outer membrane</keyword>
<dbReference type="Pfam" id="PF13715">
    <property type="entry name" value="CarbopepD_reg_2"/>
    <property type="match status" value="1"/>
</dbReference>
<dbReference type="AlphaFoldDB" id="A0A368JRK1"/>
<evidence type="ECO:0000256" key="2">
    <source>
        <dbReference type="ARBA" id="ARBA00022448"/>
    </source>
</evidence>
<evidence type="ECO:0000256" key="5">
    <source>
        <dbReference type="ARBA" id="ARBA00023136"/>
    </source>
</evidence>
<feature type="domain" description="TonB-dependent receptor plug" evidence="9">
    <location>
        <begin position="111"/>
        <end position="216"/>
    </location>
</feature>
<dbReference type="Gene3D" id="2.60.40.1120">
    <property type="entry name" value="Carboxypeptidase-like, regulatory domain"/>
    <property type="match status" value="1"/>
</dbReference>
<dbReference type="InterPro" id="IPR039426">
    <property type="entry name" value="TonB-dep_rcpt-like"/>
</dbReference>
<dbReference type="InterPro" id="IPR037066">
    <property type="entry name" value="Plug_dom_sf"/>
</dbReference>
<dbReference type="InterPro" id="IPR012910">
    <property type="entry name" value="Plug_dom"/>
</dbReference>
<dbReference type="InterPro" id="IPR023996">
    <property type="entry name" value="TonB-dep_OMP_SusC/RagA"/>
</dbReference>
<dbReference type="RefSeq" id="WP_114406406.1">
    <property type="nucleotide sequence ID" value="NZ_QOWE01000009.1"/>
</dbReference>
<dbReference type="NCBIfam" id="TIGR04056">
    <property type="entry name" value="OMP_RagA_SusC"/>
    <property type="match status" value="1"/>
</dbReference>
<evidence type="ECO:0000259" key="9">
    <source>
        <dbReference type="Pfam" id="PF07715"/>
    </source>
</evidence>
<dbReference type="EMBL" id="QOWE01000009">
    <property type="protein sequence ID" value="RCR69233.1"/>
    <property type="molecule type" value="Genomic_DNA"/>
</dbReference>
<gene>
    <name evidence="10" type="ORF">DUE52_12800</name>
</gene>
<feature type="chain" id="PRO_5016729335" evidence="8">
    <location>
        <begin position="21"/>
        <end position="990"/>
    </location>
</feature>
<dbReference type="PROSITE" id="PS52016">
    <property type="entry name" value="TONB_DEPENDENT_REC_3"/>
    <property type="match status" value="1"/>
</dbReference>
<keyword evidence="5 7" id="KW-0472">Membrane</keyword>
<dbReference type="OrthoDB" id="9768177at2"/>
<dbReference type="InterPro" id="IPR036942">
    <property type="entry name" value="Beta-barrel_TonB_sf"/>
</dbReference>
<feature type="signal peptide" evidence="8">
    <location>
        <begin position="1"/>
        <end position="20"/>
    </location>
</feature>
<dbReference type="SUPFAM" id="SSF56935">
    <property type="entry name" value="Porins"/>
    <property type="match status" value="1"/>
</dbReference>
<organism evidence="10 11">
    <name type="scientific">Larkinella punicea</name>
    <dbReference type="NCBI Taxonomy" id="2315727"/>
    <lineage>
        <taxon>Bacteria</taxon>
        <taxon>Pseudomonadati</taxon>
        <taxon>Bacteroidota</taxon>
        <taxon>Cytophagia</taxon>
        <taxon>Cytophagales</taxon>
        <taxon>Spirosomataceae</taxon>
        <taxon>Larkinella</taxon>
    </lineage>
</organism>
<keyword evidence="11" id="KW-1185">Reference proteome</keyword>
<evidence type="ECO:0000313" key="11">
    <source>
        <dbReference type="Proteomes" id="UP000253383"/>
    </source>
</evidence>
<evidence type="ECO:0000256" key="8">
    <source>
        <dbReference type="SAM" id="SignalP"/>
    </source>
</evidence>
<keyword evidence="3 7" id="KW-1134">Transmembrane beta strand</keyword>
<dbReference type="InterPro" id="IPR008969">
    <property type="entry name" value="CarboxyPept-like_regulatory"/>
</dbReference>
<dbReference type="InterPro" id="IPR023997">
    <property type="entry name" value="TonB-dep_OMP_SusC/RagA_CS"/>
</dbReference>
<accession>A0A368JRK1</accession>
<comment type="similarity">
    <text evidence="7">Belongs to the TonB-dependent receptor family.</text>
</comment>
<keyword evidence="10" id="KW-0675">Receptor</keyword>
<evidence type="ECO:0000313" key="10">
    <source>
        <dbReference type="EMBL" id="RCR69233.1"/>
    </source>
</evidence>
<dbReference type="Gene3D" id="2.40.170.20">
    <property type="entry name" value="TonB-dependent receptor, beta-barrel domain"/>
    <property type="match status" value="1"/>
</dbReference>
<protein>
    <submittedName>
        <fullName evidence="10">TonB-dependent receptor</fullName>
    </submittedName>
</protein>
<evidence type="ECO:0000256" key="6">
    <source>
        <dbReference type="ARBA" id="ARBA00023237"/>
    </source>
</evidence>
<dbReference type="Proteomes" id="UP000253383">
    <property type="component" value="Unassembled WGS sequence"/>
</dbReference>
<keyword evidence="8" id="KW-0732">Signal</keyword>
<comment type="subcellular location">
    <subcellularLocation>
        <location evidence="1 7">Cell outer membrane</location>
        <topology evidence="1 7">Multi-pass membrane protein</topology>
    </subcellularLocation>
</comment>
<evidence type="ECO:0000256" key="4">
    <source>
        <dbReference type="ARBA" id="ARBA00022692"/>
    </source>
</evidence>
<evidence type="ECO:0000256" key="7">
    <source>
        <dbReference type="PROSITE-ProRule" id="PRU01360"/>
    </source>
</evidence>
<dbReference type="SUPFAM" id="SSF49464">
    <property type="entry name" value="Carboxypeptidase regulatory domain-like"/>
    <property type="match status" value="1"/>
</dbReference>
<reference evidence="10 11" key="1">
    <citation type="submission" date="2018-07" db="EMBL/GenBank/DDBJ databases">
        <title>Genome analysis of Larkinella rosea.</title>
        <authorList>
            <person name="Zhou Z."/>
            <person name="Wang G."/>
        </authorList>
    </citation>
    <scope>NUCLEOTIDE SEQUENCE [LARGE SCALE GENOMIC DNA]</scope>
    <source>
        <strain evidence="11">zzj9</strain>
    </source>
</reference>
<keyword evidence="4 7" id="KW-0812">Transmembrane</keyword>